<name>A0A9Q0QXP0_9MAGN</name>
<proteinExistence type="predicted"/>
<evidence type="ECO:0000313" key="2">
    <source>
        <dbReference type="Proteomes" id="UP001141806"/>
    </source>
</evidence>
<evidence type="ECO:0000313" key="1">
    <source>
        <dbReference type="EMBL" id="KAJ4975525.1"/>
    </source>
</evidence>
<reference evidence="1" key="1">
    <citation type="journal article" date="2023" name="Plant J.">
        <title>The genome of the king protea, Protea cynaroides.</title>
        <authorList>
            <person name="Chang J."/>
            <person name="Duong T.A."/>
            <person name="Schoeman C."/>
            <person name="Ma X."/>
            <person name="Roodt D."/>
            <person name="Barker N."/>
            <person name="Li Z."/>
            <person name="Van de Peer Y."/>
            <person name="Mizrachi E."/>
        </authorList>
    </citation>
    <scope>NUCLEOTIDE SEQUENCE</scope>
    <source>
        <tissue evidence="1">Young leaves</tissue>
    </source>
</reference>
<keyword evidence="2" id="KW-1185">Reference proteome</keyword>
<sequence>MQTKTEQWKVKVGFMDVCTWAEGWGLEIANRGGDEGRAGDEVRNCREGQEMKFGIAGKVGVCSHGFGKNSGQALPFEIGICRIQYELMITRVDTGLNLHPNRIRSSHSHDIELQFSCNKPIDVLGN</sequence>
<organism evidence="1 2">
    <name type="scientific">Protea cynaroides</name>
    <dbReference type="NCBI Taxonomy" id="273540"/>
    <lineage>
        <taxon>Eukaryota</taxon>
        <taxon>Viridiplantae</taxon>
        <taxon>Streptophyta</taxon>
        <taxon>Embryophyta</taxon>
        <taxon>Tracheophyta</taxon>
        <taxon>Spermatophyta</taxon>
        <taxon>Magnoliopsida</taxon>
        <taxon>Proteales</taxon>
        <taxon>Proteaceae</taxon>
        <taxon>Protea</taxon>
    </lineage>
</organism>
<dbReference type="Proteomes" id="UP001141806">
    <property type="component" value="Unassembled WGS sequence"/>
</dbReference>
<dbReference type="EMBL" id="JAMYWD010000003">
    <property type="protein sequence ID" value="KAJ4975525.1"/>
    <property type="molecule type" value="Genomic_DNA"/>
</dbReference>
<accession>A0A9Q0QXP0</accession>
<protein>
    <submittedName>
        <fullName evidence="1">Uncharacterized protein</fullName>
    </submittedName>
</protein>
<comment type="caution">
    <text evidence="1">The sequence shown here is derived from an EMBL/GenBank/DDBJ whole genome shotgun (WGS) entry which is preliminary data.</text>
</comment>
<gene>
    <name evidence="1" type="ORF">NE237_000631</name>
</gene>
<dbReference type="AlphaFoldDB" id="A0A9Q0QXP0"/>